<dbReference type="EMBL" id="CP096658">
    <property type="protein sequence ID" value="UPW02218.1"/>
    <property type="molecule type" value="Genomic_DNA"/>
</dbReference>
<organism evidence="4 5">
    <name type="scientific">Halorussus gelatinilyticus</name>
    <dbReference type="NCBI Taxonomy" id="2937524"/>
    <lineage>
        <taxon>Archaea</taxon>
        <taxon>Methanobacteriati</taxon>
        <taxon>Methanobacteriota</taxon>
        <taxon>Stenosarchaea group</taxon>
        <taxon>Halobacteria</taxon>
        <taxon>Halobacteriales</taxon>
        <taxon>Haladaptataceae</taxon>
        <taxon>Halorussus</taxon>
    </lineage>
</organism>
<dbReference type="Pfam" id="PF22769">
    <property type="entry name" value="DCD"/>
    <property type="match status" value="1"/>
</dbReference>
<evidence type="ECO:0000313" key="4">
    <source>
        <dbReference type="EMBL" id="UPW02218.1"/>
    </source>
</evidence>
<dbReference type="NCBIfam" id="NF002598">
    <property type="entry name" value="PRK02253.1"/>
    <property type="match status" value="1"/>
</dbReference>
<evidence type="ECO:0000256" key="3">
    <source>
        <dbReference type="SAM" id="MobiDB-lite"/>
    </source>
</evidence>
<gene>
    <name evidence="4" type="ORF">M0R88_09010</name>
</gene>
<dbReference type="InterPro" id="IPR011962">
    <property type="entry name" value="dCTP_deaminase"/>
</dbReference>
<dbReference type="InterPro" id="IPR036157">
    <property type="entry name" value="dUTPase-like_sf"/>
</dbReference>
<name>A0A8U0IN90_9EURY</name>
<proteinExistence type="predicted"/>
<dbReference type="GO" id="GO:0006229">
    <property type="term" value="P:dUTP biosynthetic process"/>
    <property type="evidence" value="ECO:0007669"/>
    <property type="project" value="InterPro"/>
</dbReference>
<evidence type="ECO:0000313" key="5">
    <source>
        <dbReference type="Proteomes" id="UP000830434"/>
    </source>
</evidence>
<reference evidence="4" key="1">
    <citation type="submission" date="2022-04" db="EMBL/GenBank/DDBJ databases">
        <title>Diverse halophilic archaea isolated from saline environments.</title>
        <authorList>
            <person name="Cui H.-L."/>
        </authorList>
    </citation>
    <scope>NUCLEOTIDE SEQUENCE</scope>
    <source>
        <strain evidence="4">XZYJT40</strain>
    </source>
</reference>
<keyword evidence="1" id="KW-0378">Hydrolase</keyword>
<protein>
    <submittedName>
        <fullName evidence="4">Deoxyuridine 5'-triphosphate nucleotidohydrolase</fullName>
    </submittedName>
</protein>
<accession>A0A8U0IN90</accession>
<dbReference type="Proteomes" id="UP000830434">
    <property type="component" value="Chromosome"/>
</dbReference>
<dbReference type="GO" id="GO:0008829">
    <property type="term" value="F:dCTP deaminase activity"/>
    <property type="evidence" value="ECO:0007669"/>
    <property type="project" value="InterPro"/>
</dbReference>
<dbReference type="RefSeq" id="WP_248656602.1">
    <property type="nucleotide sequence ID" value="NZ_CP096658.1"/>
</dbReference>
<keyword evidence="2" id="KW-0546">Nucleotide metabolism</keyword>
<dbReference type="CDD" id="cd07557">
    <property type="entry name" value="trimeric_dUTPase"/>
    <property type="match status" value="1"/>
</dbReference>
<feature type="region of interest" description="Disordered" evidence="3">
    <location>
        <begin position="1"/>
        <end position="22"/>
    </location>
</feature>
<dbReference type="PANTHER" id="PTHR42680">
    <property type="entry name" value="DCTP DEAMINASE"/>
    <property type="match status" value="1"/>
</dbReference>
<dbReference type="SUPFAM" id="SSF51283">
    <property type="entry name" value="dUTPase-like"/>
    <property type="match status" value="1"/>
</dbReference>
<dbReference type="PANTHER" id="PTHR42680:SF1">
    <property type="entry name" value="DEOXYURIDINE 5'-TRIPHOSPHATE NUCLEOTIDOHYDROLASE"/>
    <property type="match status" value="1"/>
</dbReference>
<dbReference type="GeneID" id="72189991"/>
<dbReference type="InterPro" id="IPR033704">
    <property type="entry name" value="dUTPase_trimeric"/>
</dbReference>
<dbReference type="Gene3D" id="2.70.40.10">
    <property type="match status" value="1"/>
</dbReference>
<evidence type="ECO:0000256" key="1">
    <source>
        <dbReference type="ARBA" id="ARBA00022801"/>
    </source>
</evidence>
<evidence type="ECO:0000256" key="2">
    <source>
        <dbReference type="ARBA" id="ARBA00023080"/>
    </source>
</evidence>
<sequence length="164" mass="18270">MFESGPFVAEHVSDTDDDQIQPNGVDLTLEAVYEQREPGRIGREDKEIGERRELETEQVADDAPETYYLTAGGYVVQYAETVRIPENHVGYIYPRSSLLRNSCMLNTAVWDAGYEGKGEGLLEVHHDIEIETGARIAQLVLAEADHDGTYAGSYQGENVALDEF</sequence>
<dbReference type="AlphaFoldDB" id="A0A8U0IN90"/>
<keyword evidence="5" id="KW-1185">Reference proteome</keyword>
<dbReference type="KEGG" id="haxz:M0R88_09010"/>